<feature type="domain" description="Cytidyltransferase-like" evidence="1">
    <location>
        <begin position="10"/>
        <end position="197"/>
    </location>
</feature>
<dbReference type="EMBL" id="CAJNOR010000070">
    <property type="protein sequence ID" value="CAF0783749.1"/>
    <property type="molecule type" value="Genomic_DNA"/>
</dbReference>
<dbReference type="Proteomes" id="UP000663828">
    <property type="component" value="Unassembled WGS sequence"/>
</dbReference>
<dbReference type="Gene3D" id="3.40.50.620">
    <property type="entry name" value="HUPs"/>
    <property type="match status" value="1"/>
</dbReference>
<dbReference type="Proteomes" id="UP000663852">
    <property type="component" value="Unassembled WGS sequence"/>
</dbReference>
<keyword evidence="4" id="KW-1185">Reference proteome</keyword>
<dbReference type="AlphaFoldDB" id="A0A813RFT4"/>
<sequence>MSAMKSAVLILGGAFNPVHTQHIALFDLVKQELEATGEWQVIGGYLAVAPDNYVLHKLHSRNERTIKLEHRLALVREAMENVPWLRNSPFQDEMLKQHDGSATGLGQRLKKLLNNPNVEVLILVGGDRMLKRGEPIWRRASAKTPVKHIGVGRIMDEHINLLELWQADLEKNLVPHRQEYIILNIPLRSVSSSLVRTHLQQWFNASKDIEKQNEIEHDLVHSNMYLDFNVMNYIKTHHNDLYIDV</sequence>
<dbReference type="InterPro" id="IPR051182">
    <property type="entry name" value="Euk_NMN_adenylyltrnsfrase"/>
</dbReference>
<dbReference type="SUPFAM" id="SSF52374">
    <property type="entry name" value="Nucleotidylyl transferase"/>
    <property type="match status" value="1"/>
</dbReference>
<evidence type="ECO:0000313" key="4">
    <source>
        <dbReference type="Proteomes" id="UP000663828"/>
    </source>
</evidence>
<accession>A0A813RFT4</accession>
<name>A0A813RFT4_ADIRI</name>
<reference evidence="2" key="1">
    <citation type="submission" date="2021-02" db="EMBL/GenBank/DDBJ databases">
        <authorList>
            <person name="Nowell W R."/>
        </authorList>
    </citation>
    <scope>NUCLEOTIDE SEQUENCE</scope>
</reference>
<evidence type="ECO:0000313" key="3">
    <source>
        <dbReference type="EMBL" id="CAF1095913.1"/>
    </source>
</evidence>
<gene>
    <name evidence="3" type="ORF">EDS130_LOCUS19734</name>
    <name evidence="2" type="ORF">XAT740_LOCUS2113</name>
</gene>
<dbReference type="Pfam" id="PF01467">
    <property type="entry name" value="CTP_transf_like"/>
    <property type="match status" value="1"/>
</dbReference>
<organism evidence="2 4">
    <name type="scientific">Adineta ricciae</name>
    <name type="common">Rotifer</name>
    <dbReference type="NCBI Taxonomy" id="249248"/>
    <lineage>
        <taxon>Eukaryota</taxon>
        <taxon>Metazoa</taxon>
        <taxon>Spiralia</taxon>
        <taxon>Gnathifera</taxon>
        <taxon>Rotifera</taxon>
        <taxon>Eurotatoria</taxon>
        <taxon>Bdelloidea</taxon>
        <taxon>Adinetida</taxon>
        <taxon>Adinetidae</taxon>
        <taxon>Adineta</taxon>
    </lineage>
</organism>
<dbReference type="InterPro" id="IPR004821">
    <property type="entry name" value="Cyt_trans-like"/>
</dbReference>
<dbReference type="OrthoDB" id="422187at2759"/>
<dbReference type="PANTHER" id="PTHR12039:SF0">
    <property type="entry name" value="NICOTINAMIDE-NUCLEOTIDE ADENYLYLTRANSFERASE"/>
    <property type="match status" value="1"/>
</dbReference>
<dbReference type="GO" id="GO:0000309">
    <property type="term" value="F:nicotinamide-nucleotide adenylyltransferase activity"/>
    <property type="evidence" value="ECO:0007669"/>
    <property type="project" value="TreeGrafter"/>
</dbReference>
<proteinExistence type="predicted"/>
<protein>
    <recommendedName>
        <fullName evidence="1">Cytidyltransferase-like domain-containing protein</fullName>
    </recommendedName>
</protein>
<comment type="caution">
    <text evidence="2">The sequence shown here is derived from an EMBL/GenBank/DDBJ whole genome shotgun (WGS) entry which is preliminary data.</text>
</comment>
<dbReference type="GO" id="GO:0004515">
    <property type="term" value="F:nicotinate-nucleotide adenylyltransferase activity"/>
    <property type="evidence" value="ECO:0007669"/>
    <property type="project" value="TreeGrafter"/>
</dbReference>
<dbReference type="InterPro" id="IPR014729">
    <property type="entry name" value="Rossmann-like_a/b/a_fold"/>
</dbReference>
<evidence type="ECO:0000259" key="1">
    <source>
        <dbReference type="Pfam" id="PF01467"/>
    </source>
</evidence>
<dbReference type="PANTHER" id="PTHR12039">
    <property type="entry name" value="NICOTINAMIDE MONONUCLEOTIDE ADENYLYLTRANSFERASE"/>
    <property type="match status" value="1"/>
</dbReference>
<dbReference type="GO" id="GO:0009435">
    <property type="term" value="P:NAD+ biosynthetic process"/>
    <property type="evidence" value="ECO:0007669"/>
    <property type="project" value="TreeGrafter"/>
</dbReference>
<dbReference type="EMBL" id="CAJNOJ010000095">
    <property type="protein sequence ID" value="CAF1095913.1"/>
    <property type="molecule type" value="Genomic_DNA"/>
</dbReference>
<evidence type="ECO:0000313" key="2">
    <source>
        <dbReference type="EMBL" id="CAF0783749.1"/>
    </source>
</evidence>